<feature type="binding site" evidence="13">
    <location>
        <position position="215"/>
    </location>
    <ligand>
        <name>Ca(2+)</name>
        <dbReference type="ChEBI" id="CHEBI:29108"/>
    </ligand>
</feature>
<dbReference type="GO" id="GO:0006572">
    <property type="term" value="P:L-tyrosine catabolic process"/>
    <property type="evidence" value="ECO:0007669"/>
    <property type="project" value="UniProtKB-KW"/>
</dbReference>
<evidence type="ECO:0000256" key="5">
    <source>
        <dbReference type="ARBA" id="ARBA00022723"/>
    </source>
</evidence>
<dbReference type="PANTHER" id="PTHR43069:SF2">
    <property type="entry name" value="FUMARYLACETOACETASE"/>
    <property type="match status" value="1"/>
</dbReference>
<feature type="binding site" evidence="12">
    <location>
        <position position="254"/>
    </location>
    <ligand>
        <name>substrate</name>
    </ligand>
</feature>
<accession>A0A6J4L3Y9</accession>
<dbReference type="UniPathway" id="UPA00139">
    <property type="reaction ID" value="UER00341"/>
</dbReference>
<dbReference type="InterPro" id="IPR036462">
    <property type="entry name" value="Fumarylacetoacetase_N_sf"/>
</dbReference>
<evidence type="ECO:0000256" key="13">
    <source>
        <dbReference type="PIRSR" id="PIRSR605959-3"/>
    </source>
</evidence>
<dbReference type="NCBIfam" id="TIGR01266">
    <property type="entry name" value="fum_ac_acetase"/>
    <property type="match status" value="1"/>
</dbReference>
<keyword evidence="6 16" id="KW-0378">Hydrolase</keyword>
<evidence type="ECO:0000256" key="2">
    <source>
        <dbReference type="ARBA" id="ARBA00001946"/>
    </source>
</evidence>
<evidence type="ECO:0000256" key="10">
    <source>
        <dbReference type="ARBA" id="ARBA00023232"/>
    </source>
</evidence>
<dbReference type="Pfam" id="PF09298">
    <property type="entry name" value="FAA_hydrolase_N"/>
    <property type="match status" value="1"/>
</dbReference>
<feature type="binding site" evidence="13">
    <location>
        <position position="271"/>
    </location>
    <ligand>
        <name>Mg(2+)</name>
        <dbReference type="ChEBI" id="CHEBI:18420"/>
    </ligand>
</feature>
<protein>
    <recommendedName>
        <fullName evidence="4">fumarylacetoacetase</fullName>
        <ecNumber evidence="4">3.7.1.2</ecNumber>
    </recommendedName>
</protein>
<dbReference type="Pfam" id="PF01557">
    <property type="entry name" value="FAA_hydrolase"/>
    <property type="match status" value="1"/>
</dbReference>
<keyword evidence="8 13" id="KW-0460">Magnesium</keyword>
<evidence type="ECO:0000256" key="1">
    <source>
        <dbReference type="ARBA" id="ARBA00001913"/>
    </source>
</evidence>
<dbReference type="GO" id="GO:0046872">
    <property type="term" value="F:metal ion binding"/>
    <property type="evidence" value="ECO:0007669"/>
    <property type="project" value="UniProtKB-KW"/>
</dbReference>
<comment type="pathway">
    <text evidence="3">Amino-acid degradation; L-phenylalanine degradation; acetoacetate and fumarate from L-phenylalanine: step 6/6.</text>
</comment>
<feature type="binding site" evidence="13">
    <location>
        <position position="267"/>
    </location>
    <ligand>
        <name>Mg(2+)</name>
        <dbReference type="ChEBI" id="CHEBI:18420"/>
    </ligand>
</feature>
<dbReference type="AlphaFoldDB" id="A0A6J4L3Y9"/>
<keyword evidence="10" id="KW-0585">Phenylalanine catabolism</keyword>
<comment type="cofactor">
    <cofactor evidence="1 13">
        <name>Ca(2+)</name>
        <dbReference type="ChEBI" id="CHEBI:29108"/>
    </cofactor>
</comment>
<dbReference type="SUPFAM" id="SSF63433">
    <property type="entry name" value="Fumarylacetoacetate hydrolase, FAH, N-terminal domain"/>
    <property type="match status" value="1"/>
</dbReference>
<dbReference type="InterPro" id="IPR011234">
    <property type="entry name" value="Fumarylacetoacetase-like_C"/>
</dbReference>
<evidence type="ECO:0000259" key="14">
    <source>
        <dbReference type="Pfam" id="PF01557"/>
    </source>
</evidence>
<evidence type="ECO:0000313" key="16">
    <source>
        <dbReference type="EMBL" id="CAA9323277.1"/>
    </source>
</evidence>
<evidence type="ECO:0000256" key="12">
    <source>
        <dbReference type="PIRSR" id="PIRSR605959-2"/>
    </source>
</evidence>
<dbReference type="GO" id="GO:0004334">
    <property type="term" value="F:fumarylacetoacetase activity"/>
    <property type="evidence" value="ECO:0007669"/>
    <property type="project" value="UniProtKB-EC"/>
</dbReference>
<evidence type="ECO:0000259" key="15">
    <source>
        <dbReference type="Pfam" id="PF09298"/>
    </source>
</evidence>
<name>A0A6J4L3Y9_9BACT</name>
<keyword evidence="9" id="KW-0828">Tyrosine catabolism</keyword>
<evidence type="ECO:0000256" key="11">
    <source>
        <dbReference type="PIRSR" id="PIRSR605959-1"/>
    </source>
</evidence>
<evidence type="ECO:0000256" key="4">
    <source>
        <dbReference type="ARBA" id="ARBA00012094"/>
    </source>
</evidence>
<organism evidence="16">
    <name type="scientific">uncultured Gemmatimonadaceae bacterium</name>
    <dbReference type="NCBI Taxonomy" id="246130"/>
    <lineage>
        <taxon>Bacteria</taxon>
        <taxon>Pseudomonadati</taxon>
        <taxon>Gemmatimonadota</taxon>
        <taxon>Gemmatimonadia</taxon>
        <taxon>Gemmatimonadales</taxon>
        <taxon>Gemmatimonadaceae</taxon>
        <taxon>environmental samples</taxon>
    </lineage>
</organism>
<feature type="binding site" evidence="13">
    <location>
        <position position="141"/>
    </location>
    <ligand>
        <name>Ca(2+)</name>
        <dbReference type="ChEBI" id="CHEBI:29108"/>
    </ligand>
</feature>
<dbReference type="GO" id="GO:1902000">
    <property type="term" value="P:homogentisate catabolic process"/>
    <property type="evidence" value="ECO:0007669"/>
    <property type="project" value="TreeGrafter"/>
</dbReference>
<feature type="binding site" evidence="12">
    <location>
        <position position="143"/>
    </location>
    <ligand>
        <name>substrate</name>
    </ligand>
</feature>
<reference evidence="16" key="1">
    <citation type="submission" date="2020-02" db="EMBL/GenBank/DDBJ databases">
        <authorList>
            <person name="Meier V. D."/>
        </authorList>
    </citation>
    <scope>NUCLEOTIDE SEQUENCE</scope>
    <source>
        <strain evidence="16">AVDCRST_MAG11</strain>
    </source>
</reference>
<feature type="domain" description="Fumarylacetoacetase-like C-terminal" evidence="14">
    <location>
        <begin position="139"/>
        <end position="434"/>
    </location>
</feature>
<dbReference type="InterPro" id="IPR036663">
    <property type="entry name" value="Fumarylacetoacetase_C_sf"/>
</dbReference>
<dbReference type="InterPro" id="IPR005959">
    <property type="entry name" value="Fumarylacetoacetase"/>
</dbReference>
<feature type="binding site" evidence="12">
    <location>
        <position position="157"/>
    </location>
    <ligand>
        <name>substrate</name>
    </ligand>
</feature>
<dbReference type="EMBL" id="CADCTU010000496">
    <property type="protein sequence ID" value="CAA9323277.1"/>
    <property type="molecule type" value="Genomic_DNA"/>
</dbReference>
<evidence type="ECO:0000256" key="9">
    <source>
        <dbReference type="ARBA" id="ARBA00022878"/>
    </source>
</evidence>
<feature type="domain" description="Fumarylacetoacetase N-terminal" evidence="15">
    <location>
        <begin position="30"/>
        <end position="133"/>
    </location>
</feature>
<feature type="binding site" evidence="12">
    <location>
        <position position="374"/>
    </location>
    <ligand>
        <name>substrate</name>
    </ligand>
</feature>
<feature type="binding site" evidence="13">
    <location>
        <position position="213"/>
    </location>
    <ligand>
        <name>Ca(2+)</name>
        <dbReference type="ChEBI" id="CHEBI:29108"/>
    </ligand>
</feature>
<evidence type="ECO:0000256" key="7">
    <source>
        <dbReference type="ARBA" id="ARBA00022837"/>
    </source>
</evidence>
<dbReference type="PANTHER" id="PTHR43069">
    <property type="entry name" value="FUMARYLACETOACETASE"/>
    <property type="match status" value="1"/>
</dbReference>
<sequence length="450" mass="47628">MNEFVNDTHDPGLESWVPGARVRDTDFPIQNLPYGVFARRGGGAARVGVAIGDQILDVAAARELGLFRSDVADVAARCGAPALNALMASTPAELSALRGAVSDLLDSDGSRDAAREAAGAILVPMRDAEMRLPAEIGDYTDFYASVHHATNVGSMFRPDSPLLPNYKHVPIGYHGRASSIVASGTPVRRPRGQLKPADAPAPRFDATRMLDYEAEVGLFVGRGNALGTPVPIAEAGGRLFGACLVNDWSARDVQTWEYQPLGPFLAKSFATTVSPWVVTMEALAPFRVPAYARAAGDPAPLPYLADARDAAAGGIAIVLEVFVRTARMREAGAAPARLSRASFADMYWTPAQLVAHHASNGCNLRPGDLLASGTVSGAAKDARGCLLELTWRGAEPISLPDGESRTFLEDGDEVIIRGRCDAPATRAIGFGECRGLVLPTHHASPLTENE</sequence>
<dbReference type="Gene3D" id="3.90.850.10">
    <property type="entry name" value="Fumarylacetoacetase-like, C-terminal domain"/>
    <property type="match status" value="1"/>
</dbReference>
<gene>
    <name evidence="16" type="ORF">AVDCRST_MAG11-2105</name>
</gene>
<dbReference type="EC" id="3.7.1.2" evidence="4"/>
<evidence type="ECO:0000256" key="8">
    <source>
        <dbReference type="ARBA" id="ARBA00022842"/>
    </source>
</evidence>
<comment type="cofactor">
    <cofactor evidence="2 13">
        <name>Mg(2+)</name>
        <dbReference type="ChEBI" id="CHEBI:18420"/>
    </cofactor>
</comment>
<keyword evidence="5 13" id="KW-0479">Metal-binding</keyword>
<proteinExistence type="predicted"/>
<feature type="binding site" evidence="13">
    <location>
        <position position="247"/>
    </location>
    <ligand>
        <name>Ca(2+)</name>
        <dbReference type="ChEBI" id="CHEBI:29108"/>
    </ligand>
</feature>
<feature type="binding site" evidence="12">
    <location>
        <position position="258"/>
    </location>
    <ligand>
        <name>substrate</name>
    </ligand>
</feature>
<evidence type="ECO:0000256" key="6">
    <source>
        <dbReference type="ARBA" id="ARBA00022801"/>
    </source>
</evidence>
<evidence type="ECO:0000256" key="3">
    <source>
        <dbReference type="ARBA" id="ARBA00004782"/>
    </source>
</evidence>
<dbReference type="InterPro" id="IPR015377">
    <property type="entry name" value="Fumarylacetoacetase_N"/>
</dbReference>
<dbReference type="GO" id="GO:0006559">
    <property type="term" value="P:L-phenylalanine catabolic process"/>
    <property type="evidence" value="ECO:0007669"/>
    <property type="project" value="UniProtKB-UniPathway"/>
</dbReference>
<dbReference type="Gene3D" id="2.30.30.230">
    <property type="entry name" value="Fumarylacetoacetase, N-terminal domain"/>
    <property type="match status" value="1"/>
</dbReference>
<dbReference type="SUPFAM" id="SSF56529">
    <property type="entry name" value="FAH"/>
    <property type="match status" value="1"/>
</dbReference>
<feature type="active site" description="Proton acceptor" evidence="11">
    <location>
        <position position="148"/>
    </location>
</feature>
<feature type="binding site" evidence="13">
    <location>
        <position position="247"/>
    </location>
    <ligand>
        <name>Mg(2+)</name>
        <dbReference type="ChEBI" id="CHEBI:18420"/>
    </ligand>
</feature>
<keyword evidence="7 13" id="KW-0106">Calcium</keyword>